<name>A0A8K0DRI0_IGNLU</name>
<accession>A0A8K0DRI0</accession>
<organism evidence="1 2">
    <name type="scientific">Ignelater luminosus</name>
    <name type="common">Cucubano</name>
    <name type="synonym">Pyrophorus luminosus</name>
    <dbReference type="NCBI Taxonomy" id="2038154"/>
    <lineage>
        <taxon>Eukaryota</taxon>
        <taxon>Metazoa</taxon>
        <taxon>Ecdysozoa</taxon>
        <taxon>Arthropoda</taxon>
        <taxon>Hexapoda</taxon>
        <taxon>Insecta</taxon>
        <taxon>Pterygota</taxon>
        <taxon>Neoptera</taxon>
        <taxon>Endopterygota</taxon>
        <taxon>Coleoptera</taxon>
        <taxon>Polyphaga</taxon>
        <taxon>Elateriformia</taxon>
        <taxon>Elateroidea</taxon>
        <taxon>Elateridae</taxon>
        <taxon>Agrypninae</taxon>
        <taxon>Pyrophorini</taxon>
        <taxon>Ignelater</taxon>
    </lineage>
</organism>
<keyword evidence="2" id="KW-1185">Reference proteome</keyword>
<dbReference type="AlphaFoldDB" id="A0A8K0DRI0"/>
<comment type="caution">
    <text evidence="1">The sequence shown here is derived from an EMBL/GenBank/DDBJ whole genome shotgun (WGS) entry which is preliminary data.</text>
</comment>
<evidence type="ECO:0000313" key="1">
    <source>
        <dbReference type="EMBL" id="KAF2905140.1"/>
    </source>
</evidence>
<feature type="non-terminal residue" evidence="1">
    <location>
        <position position="1"/>
    </location>
</feature>
<protein>
    <submittedName>
        <fullName evidence="1">Uncharacterized protein</fullName>
    </submittedName>
</protein>
<proteinExistence type="predicted"/>
<dbReference type="Proteomes" id="UP000801492">
    <property type="component" value="Unassembled WGS sequence"/>
</dbReference>
<sequence>MKIKRKPLIEKREDTRKRRLEGASYCLFFVEYNCCRYLPSGEIQYKLELTEKRKTLPQRRNNIKQK</sequence>
<dbReference type="EMBL" id="VTPC01000597">
    <property type="protein sequence ID" value="KAF2905140.1"/>
    <property type="molecule type" value="Genomic_DNA"/>
</dbReference>
<evidence type="ECO:0000313" key="2">
    <source>
        <dbReference type="Proteomes" id="UP000801492"/>
    </source>
</evidence>
<gene>
    <name evidence="1" type="ORF">ILUMI_01035</name>
</gene>
<reference evidence="1" key="1">
    <citation type="submission" date="2019-08" db="EMBL/GenBank/DDBJ databases">
        <title>The genome of the North American firefly Photinus pyralis.</title>
        <authorList>
            <consortium name="Photinus pyralis genome working group"/>
            <person name="Fallon T.R."/>
            <person name="Sander Lower S.E."/>
            <person name="Weng J.-K."/>
        </authorList>
    </citation>
    <scope>NUCLEOTIDE SEQUENCE</scope>
    <source>
        <strain evidence="1">TRF0915ILg1</strain>
        <tissue evidence="1">Whole body</tissue>
    </source>
</reference>